<evidence type="ECO:0000256" key="1">
    <source>
        <dbReference type="ARBA" id="ARBA00000085"/>
    </source>
</evidence>
<evidence type="ECO:0000313" key="11">
    <source>
        <dbReference type="Proteomes" id="UP000198324"/>
    </source>
</evidence>
<feature type="region of interest" description="Disordered" evidence="8">
    <location>
        <begin position="1"/>
        <end position="32"/>
    </location>
</feature>
<evidence type="ECO:0000256" key="2">
    <source>
        <dbReference type="ARBA" id="ARBA00012438"/>
    </source>
</evidence>
<dbReference type="EMBL" id="FZOC01000003">
    <property type="protein sequence ID" value="SNR88991.1"/>
    <property type="molecule type" value="Genomic_DNA"/>
</dbReference>
<reference evidence="10 11" key="1">
    <citation type="submission" date="2017-06" db="EMBL/GenBank/DDBJ databases">
        <authorList>
            <person name="Kim H.J."/>
            <person name="Triplett B.A."/>
        </authorList>
    </citation>
    <scope>NUCLEOTIDE SEQUENCE [LARGE SCALE GENOMIC DNA]</scope>
    <source>
        <strain evidence="10 11">DSM 13116</strain>
    </source>
</reference>
<evidence type="ECO:0000256" key="6">
    <source>
        <dbReference type="ARBA" id="ARBA00022840"/>
    </source>
</evidence>
<evidence type="ECO:0000256" key="7">
    <source>
        <dbReference type="ARBA" id="ARBA00023012"/>
    </source>
</evidence>
<dbReference type="Gene3D" id="3.30.565.10">
    <property type="entry name" value="Histidine kinase-like ATPase, C-terminal domain"/>
    <property type="match status" value="1"/>
</dbReference>
<organism evidence="10 11">
    <name type="scientific">Humidesulfovibrio mexicanus</name>
    <dbReference type="NCBI Taxonomy" id="147047"/>
    <lineage>
        <taxon>Bacteria</taxon>
        <taxon>Pseudomonadati</taxon>
        <taxon>Thermodesulfobacteriota</taxon>
        <taxon>Desulfovibrionia</taxon>
        <taxon>Desulfovibrionales</taxon>
        <taxon>Desulfovibrionaceae</taxon>
        <taxon>Humidesulfovibrio</taxon>
    </lineage>
</organism>
<dbReference type="PROSITE" id="PS50109">
    <property type="entry name" value="HIS_KIN"/>
    <property type="match status" value="1"/>
</dbReference>
<dbReference type="GO" id="GO:0005524">
    <property type="term" value="F:ATP binding"/>
    <property type="evidence" value="ECO:0007669"/>
    <property type="project" value="UniProtKB-KW"/>
</dbReference>
<dbReference type="InterPro" id="IPR005467">
    <property type="entry name" value="His_kinase_dom"/>
</dbReference>
<dbReference type="InterPro" id="IPR050351">
    <property type="entry name" value="BphY/WalK/GraS-like"/>
</dbReference>
<dbReference type="InterPro" id="IPR004358">
    <property type="entry name" value="Sig_transdc_His_kin-like_C"/>
</dbReference>
<evidence type="ECO:0000256" key="8">
    <source>
        <dbReference type="SAM" id="MobiDB-lite"/>
    </source>
</evidence>
<evidence type="ECO:0000259" key="9">
    <source>
        <dbReference type="PROSITE" id="PS50109"/>
    </source>
</evidence>
<evidence type="ECO:0000256" key="5">
    <source>
        <dbReference type="ARBA" id="ARBA00022777"/>
    </source>
</evidence>
<dbReference type="GO" id="GO:0000156">
    <property type="term" value="F:phosphorelay response regulator activity"/>
    <property type="evidence" value="ECO:0007669"/>
    <property type="project" value="TreeGrafter"/>
</dbReference>
<dbReference type="GO" id="GO:0007234">
    <property type="term" value="P:osmosensory signaling via phosphorelay pathway"/>
    <property type="evidence" value="ECO:0007669"/>
    <property type="project" value="TreeGrafter"/>
</dbReference>
<evidence type="ECO:0000256" key="4">
    <source>
        <dbReference type="ARBA" id="ARBA00022741"/>
    </source>
</evidence>
<dbReference type="PANTHER" id="PTHR42878:SF7">
    <property type="entry name" value="SENSOR HISTIDINE KINASE GLRK"/>
    <property type="match status" value="1"/>
</dbReference>
<evidence type="ECO:0000256" key="3">
    <source>
        <dbReference type="ARBA" id="ARBA00022679"/>
    </source>
</evidence>
<dbReference type="PANTHER" id="PTHR42878">
    <property type="entry name" value="TWO-COMPONENT HISTIDINE KINASE"/>
    <property type="match status" value="1"/>
</dbReference>
<dbReference type="Proteomes" id="UP000198324">
    <property type="component" value="Unassembled WGS sequence"/>
</dbReference>
<feature type="domain" description="Histidine kinase" evidence="9">
    <location>
        <begin position="313"/>
        <end position="473"/>
    </location>
</feature>
<dbReference type="OrthoDB" id="5469178at2"/>
<dbReference type="InterPro" id="IPR003594">
    <property type="entry name" value="HATPase_dom"/>
</dbReference>
<keyword evidence="6" id="KW-0067">ATP-binding</keyword>
<dbReference type="RefSeq" id="WP_089273772.1">
    <property type="nucleotide sequence ID" value="NZ_FZOC01000003.1"/>
</dbReference>
<dbReference type="PRINTS" id="PR00344">
    <property type="entry name" value="BCTRLSENSOR"/>
</dbReference>
<dbReference type="GO" id="GO:0004673">
    <property type="term" value="F:protein histidine kinase activity"/>
    <property type="evidence" value="ECO:0007669"/>
    <property type="project" value="UniProtKB-EC"/>
</dbReference>
<keyword evidence="4" id="KW-0547">Nucleotide-binding</keyword>
<sequence>MADSPVRCPGAPRPRPDSGLFAGPPTAPLPPDPALCLENDVPRRRALEARALVKMDEAESHGFGLDEQRMLSAFFDLAQEYDSRRDLLTISVLLPMIFFDQDMRVYLRCGPRSWRLARCLRIPPKLPYFEPPPRPCVRGCDYYAPITARKDTADLLGYPLEHGVMGWIEIAGGAALSQARQNFFERYAGRIGVQLHNRLASAKNREHLSFIQNLVADIGHNVIVPNMTFKLFFNRLRGAIGQLEALVDAAPAQTPGDFLRELDLVQSTLRTQYEEISRHYEQTSLFLETLLRRRHFEEGRYVLEKRLVNLRKQVVEPQVERFRPRLVDRGIGIDLSMGGIPDVPVQIMADLGLMAQVYANLFSNAVKYTSAVATPDGRSAKFMAYGWDVLPEAFGPGRPGVKLNVFTTGPNVPEEERGGLFQPGFRASTMGGEHGTGHGLAFVRQVVDLHGGQVGYEAAPLGNNFFIILPIEPEAAQPTE</sequence>
<dbReference type="Pfam" id="PF02518">
    <property type="entry name" value="HATPase_c"/>
    <property type="match status" value="1"/>
</dbReference>
<gene>
    <name evidence="10" type="ORF">SAMN04488503_1740</name>
</gene>
<keyword evidence="7" id="KW-0902">Two-component regulatory system</keyword>
<dbReference type="EC" id="2.7.13.3" evidence="2"/>
<accession>A0A239A118</accession>
<keyword evidence="11" id="KW-1185">Reference proteome</keyword>
<comment type="catalytic activity">
    <reaction evidence="1">
        <text>ATP + protein L-histidine = ADP + protein N-phospho-L-histidine.</text>
        <dbReference type="EC" id="2.7.13.3"/>
    </reaction>
</comment>
<dbReference type="SUPFAM" id="SSF55874">
    <property type="entry name" value="ATPase domain of HSP90 chaperone/DNA topoisomerase II/histidine kinase"/>
    <property type="match status" value="1"/>
</dbReference>
<name>A0A239A118_9BACT</name>
<protein>
    <recommendedName>
        <fullName evidence="2">histidine kinase</fullName>
        <ecNumber evidence="2">2.7.13.3</ecNumber>
    </recommendedName>
</protein>
<dbReference type="InterPro" id="IPR036890">
    <property type="entry name" value="HATPase_C_sf"/>
</dbReference>
<dbReference type="GO" id="GO:0030295">
    <property type="term" value="F:protein kinase activator activity"/>
    <property type="evidence" value="ECO:0007669"/>
    <property type="project" value="TreeGrafter"/>
</dbReference>
<dbReference type="SMART" id="SM00387">
    <property type="entry name" value="HATPase_c"/>
    <property type="match status" value="1"/>
</dbReference>
<keyword evidence="3" id="KW-0808">Transferase</keyword>
<proteinExistence type="predicted"/>
<dbReference type="AlphaFoldDB" id="A0A239A118"/>
<evidence type="ECO:0000313" key="10">
    <source>
        <dbReference type="EMBL" id="SNR88991.1"/>
    </source>
</evidence>
<keyword evidence="5 10" id="KW-0418">Kinase</keyword>